<evidence type="ECO:0000256" key="1">
    <source>
        <dbReference type="SAM" id="Phobius"/>
    </source>
</evidence>
<reference evidence="2 3" key="1">
    <citation type="journal article" date="2016" name="Nat. Commun.">
        <title>Thousands of microbial genomes shed light on interconnected biogeochemical processes in an aquifer system.</title>
        <authorList>
            <person name="Anantharaman K."/>
            <person name="Brown C.T."/>
            <person name="Hug L.A."/>
            <person name="Sharon I."/>
            <person name="Castelle C.J."/>
            <person name="Probst A.J."/>
            <person name="Thomas B.C."/>
            <person name="Singh A."/>
            <person name="Wilkins M.J."/>
            <person name="Karaoz U."/>
            <person name="Brodie E.L."/>
            <person name="Williams K.H."/>
            <person name="Hubbard S.S."/>
            <person name="Banfield J.F."/>
        </authorList>
    </citation>
    <scope>NUCLEOTIDE SEQUENCE [LARGE SCALE GENOMIC DNA]</scope>
</reference>
<keyword evidence="1" id="KW-1133">Transmembrane helix</keyword>
<name>A0A1G2S507_9BACT</name>
<feature type="transmembrane region" description="Helical" evidence="1">
    <location>
        <begin position="6"/>
        <end position="23"/>
    </location>
</feature>
<gene>
    <name evidence="2" type="ORF">A2675_03125</name>
</gene>
<protein>
    <submittedName>
        <fullName evidence="2">Uncharacterized protein</fullName>
    </submittedName>
</protein>
<evidence type="ECO:0000313" key="2">
    <source>
        <dbReference type="EMBL" id="OHA79652.1"/>
    </source>
</evidence>
<sequence>MSYIKFIRIFLLILIVIGIGLLATQKTWVPKVVDVILKTENNQQQISIISDSKIETQDPTKDWKTYTNTKYGYEFKYPDNVGMVSDYDSSFLGPPNNPNEDLLLISDKEESFHFQINKDKISVIKKSGTSDQILSTFKFTK</sequence>
<accession>A0A1G2S507</accession>
<dbReference type="AlphaFoldDB" id="A0A1G2S507"/>
<organism evidence="2 3">
    <name type="scientific">Candidatus Yonathbacteria bacterium RIFCSPHIGHO2_01_FULL_51_10</name>
    <dbReference type="NCBI Taxonomy" id="1802723"/>
    <lineage>
        <taxon>Bacteria</taxon>
        <taxon>Candidatus Yonathiibacteriota</taxon>
    </lineage>
</organism>
<dbReference type="Proteomes" id="UP000176997">
    <property type="component" value="Unassembled WGS sequence"/>
</dbReference>
<evidence type="ECO:0000313" key="3">
    <source>
        <dbReference type="Proteomes" id="UP000176997"/>
    </source>
</evidence>
<proteinExistence type="predicted"/>
<keyword evidence="1" id="KW-0472">Membrane</keyword>
<comment type="caution">
    <text evidence="2">The sequence shown here is derived from an EMBL/GenBank/DDBJ whole genome shotgun (WGS) entry which is preliminary data.</text>
</comment>
<dbReference type="EMBL" id="MHUS01000044">
    <property type="protein sequence ID" value="OHA79652.1"/>
    <property type="molecule type" value="Genomic_DNA"/>
</dbReference>
<keyword evidence="1" id="KW-0812">Transmembrane</keyword>